<gene>
    <name evidence="2" type="ORF">LTR16_002564</name>
</gene>
<organism evidence="2 3">
    <name type="scientific">Cryomyces antarcticus</name>
    <dbReference type="NCBI Taxonomy" id="329879"/>
    <lineage>
        <taxon>Eukaryota</taxon>
        <taxon>Fungi</taxon>
        <taxon>Dikarya</taxon>
        <taxon>Ascomycota</taxon>
        <taxon>Pezizomycotina</taxon>
        <taxon>Dothideomycetes</taxon>
        <taxon>Dothideomycetes incertae sedis</taxon>
        <taxon>Cryomyces</taxon>
    </lineage>
</organism>
<reference evidence="2 3" key="1">
    <citation type="submission" date="2023-08" db="EMBL/GenBank/DDBJ databases">
        <title>Black Yeasts Isolated from many extreme environments.</title>
        <authorList>
            <person name="Coleine C."/>
            <person name="Stajich J.E."/>
            <person name="Selbmann L."/>
        </authorList>
    </citation>
    <scope>NUCLEOTIDE SEQUENCE [LARGE SCALE GENOMIC DNA]</scope>
    <source>
        <strain evidence="2 3">CCFEE 536</strain>
    </source>
</reference>
<name>A0ABR0LYN1_9PEZI</name>
<evidence type="ECO:0000259" key="1">
    <source>
        <dbReference type="Pfam" id="PF07919"/>
    </source>
</evidence>
<feature type="non-terminal residue" evidence="2">
    <location>
        <position position="421"/>
    </location>
</feature>
<dbReference type="Proteomes" id="UP001357485">
    <property type="component" value="Unassembled WGS sequence"/>
</dbReference>
<dbReference type="PANTHER" id="PTHR14374">
    <property type="entry name" value="FOIE GRAS"/>
    <property type="match status" value="1"/>
</dbReference>
<dbReference type="Pfam" id="PF07919">
    <property type="entry name" value="Gryzun"/>
    <property type="match status" value="1"/>
</dbReference>
<protein>
    <recommendedName>
        <fullName evidence="1">Gryzun putative trafficking through Golgi domain-containing protein</fullName>
    </recommendedName>
</protein>
<sequence>METEKFRAECVAKLPKRDTSSRWWIKVQNGARSKRLGRDEATSLKVLPKPPKMEVRLPGLKQHYYTNERVTLDIEISNDEDDATESTLGVQFLGRSETSLAFSWVSSNPNHVPADGDGGPEELPGHDIGRLAPSTKRIETIVFDAPPDPSDYILGIKVLYHILTDRSTPISKTLTAEISFVSPFEANYDFLPRVHPDPWPSLFSIPDSDNNPDERSIADASGITQRWFLTARIVSFANEPLIIENARVLLDNIQGGALCSIVKDPDASKETLEDTLVAANDLTPAGFCIDVRKLTLEDRRPSTLDLSLAITWRRQTPISALRHPEAEVEQPSEAVTTTLAVPRLIVPNVEPRVLCAATPSPTIPGAVHLSYTLENPTMHFLSFTLTMEASEDFAFAGPKSTTLNLAPVSRTSVGYRVLAYG</sequence>
<evidence type="ECO:0000313" key="3">
    <source>
        <dbReference type="Proteomes" id="UP001357485"/>
    </source>
</evidence>
<evidence type="ECO:0000313" key="2">
    <source>
        <dbReference type="EMBL" id="KAK5256722.1"/>
    </source>
</evidence>
<dbReference type="PANTHER" id="PTHR14374:SF0">
    <property type="entry name" value="TRAFFICKING PROTEIN PARTICLE COMPLEX SUBUNIT 11"/>
    <property type="match status" value="1"/>
</dbReference>
<dbReference type="InterPro" id="IPR012880">
    <property type="entry name" value="Gryzun"/>
</dbReference>
<accession>A0ABR0LYN1</accession>
<comment type="caution">
    <text evidence="2">The sequence shown here is derived from an EMBL/GenBank/DDBJ whole genome shotgun (WGS) entry which is preliminary data.</text>
</comment>
<keyword evidence="3" id="KW-1185">Reference proteome</keyword>
<dbReference type="EMBL" id="JAVRRA010008414">
    <property type="protein sequence ID" value="KAK5256722.1"/>
    <property type="molecule type" value="Genomic_DNA"/>
</dbReference>
<proteinExistence type="predicted"/>
<feature type="domain" description="Gryzun putative trafficking through Golgi" evidence="1">
    <location>
        <begin position="1"/>
        <end position="420"/>
    </location>
</feature>